<sequence>MPGNDRDNRVAAIDSQLPKTGTPRLRFIAWFRIFWVTKLSTIFAIFRPTCQAVAIAVLHPRRPR</sequence>
<evidence type="ECO:0000313" key="2">
    <source>
        <dbReference type="Proteomes" id="UP000324479"/>
    </source>
</evidence>
<dbReference type="Proteomes" id="UP000324479">
    <property type="component" value="Unassembled WGS sequence"/>
</dbReference>
<gene>
    <name evidence="1" type="ORF">FYK55_17125</name>
</gene>
<dbReference type="EMBL" id="VWOX01000009">
    <property type="protein sequence ID" value="KAA5541918.1"/>
    <property type="molecule type" value="Genomic_DNA"/>
</dbReference>
<keyword evidence="2" id="KW-1185">Reference proteome</keyword>
<evidence type="ECO:0000313" key="1">
    <source>
        <dbReference type="EMBL" id="KAA5541918.1"/>
    </source>
</evidence>
<name>A0A5M6D340_9BACT</name>
<reference evidence="1 2" key="1">
    <citation type="submission" date="2019-08" db="EMBL/GenBank/DDBJ databases">
        <authorList>
            <person name="Dhanesh K."/>
            <person name="Kumar G."/>
            <person name="Sasikala C."/>
            <person name="Venkata Ramana C."/>
        </authorList>
    </citation>
    <scope>NUCLEOTIDE SEQUENCE [LARGE SCALE GENOMIC DNA]</scope>
    <source>
        <strain evidence="1 2">JC645</strain>
    </source>
</reference>
<dbReference type="AlphaFoldDB" id="A0A5M6D340"/>
<accession>A0A5M6D340</accession>
<organism evidence="1 2">
    <name type="scientific">Roseiconus nitratireducens</name>
    <dbReference type="NCBI Taxonomy" id="2605748"/>
    <lineage>
        <taxon>Bacteria</taxon>
        <taxon>Pseudomonadati</taxon>
        <taxon>Planctomycetota</taxon>
        <taxon>Planctomycetia</taxon>
        <taxon>Pirellulales</taxon>
        <taxon>Pirellulaceae</taxon>
        <taxon>Roseiconus</taxon>
    </lineage>
</organism>
<comment type="caution">
    <text evidence="1">The sequence shown here is derived from an EMBL/GenBank/DDBJ whole genome shotgun (WGS) entry which is preliminary data.</text>
</comment>
<proteinExistence type="predicted"/>
<protein>
    <submittedName>
        <fullName evidence="1">Uncharacterized protein</fullName>
    </submittedName>
</protein>